<gene>
    <name evidence="3" type="ORF">PLAM_0579</name>
</gene>
<proteinExistence type="predicted"/>
<dbReference type="SMART" id="SM00507">
    <property type="entry name" value="HNHc"/>
    <property type="match status" value="1"/>
</dbReference>
<dbReference type="Gene3D" id="1.10.30.50">
    <property type="match status" value="1"/>
</dbReference>
<evidence type="ECO:0000313" key="3">
    <source>
        <dbReference type="EMBL" id="CUM58546.1"/>
    </source>
</evidence>
<feature type="domain" description="HNH nuclease" evidence="2">
    <location>
        <begin position="63"/>
        <end position="116"/>
    </location>
</feature>
<dbReference type="PANTHER" id="PTHR33877">
    <property type="entry name" value="SLL1193 PROTEIN"/>
    <property type="match status" value="1"/>
</dbReference>
<dbReference type="AlphaFoldDB" id="A0A1J1JAQ9"/>
<dbReference type="GO" id="GO:0003676">
    <property type="term" value="F:nucleic acid binding"/>
    <property type="evidence" value="ECO:0007669"/>
    <property type="project" value="InterPro"/>
</dbReference>
<dbReference type="InterPro" id="IPR052892">
    <property type="entry name" value="NA-targeting_endonuclease"/>
</dbReference>
<evidence type="ECO:0000256" key="1">
    <source>
        <dbReference type="SAM" id="MobiDB-lite"/>
    </source>
</evidence>
<dbReference type="GO" id="GO:0008270">
    <property type="term" value="F:zinc ion binding"/>
    <property type="evidence" value="ECO:0007669"/>
    <property type="project" value="InterPro"/>
</dbReference>
<accession>A0A1J1JAQ9</accession>
<dbReference type="Pfam" id="PF01844">
    <property type="entry name" value="HNH"/>
    <property type="match status" value="1"/>
</dbReference>
<dbReference type="RefSeq" id="WP_254034808.1">
    <property type="nucleotide sequence ID" value="NZ_LR882950.1"/>
</dbReference>
<dbReference type="CDD" id="cd00085">
    <property type="entry name" value="HNHc"/>
    <property type="match status" value="1"/>
</dbReference>
<dbReference type="InterPro" id="IPR003615">
    <property type="entry name" value="HNH_nuc"/>
</dbReference>
<feature type="region of interest" description="Disordered" evidence="1">
    <location>
        <begin position="23"/>
        <end position="56"/>
    </location>
</feature>
<dbReference type="EMBL" id="LO018304">
    <property type="protein sequence ID" value="CUM58546.1"/>
    <property type="molecule type" value="Genomic_DNA"/>
</dbReference>
<evidence type="ECO:0000259" key="2">
    <source>
        <dbReference type="SMART" id="SM00507"/>
    </source>
</evidence>
<name>A0A1J1JAQ9_PLAAG</name>
<protein>
    <recommendedName>
        <fullName evidence="2">HNH nuclease domain-containing protein</fullName>
    </recommendedName>
</protein>
<sequence length="124" mass="14369">MAKKQPNPLQKMVRGFLRDMINQTNDQKPNKSSKPKRKKLVVENLELDPKSKKNKRSRYIPASIRVSVLTRDNYKCRFCGRSSTKIQLEVDHIKPFSQGGSHEMNNLQTLCIDCNRGKGVRRLE</sequence>
<organism evidence="3">
    <name type="scientific">Planktothrix agardhii</name>
    <name type="common">Oscillatoria agardhii</name>
    <dbReference type="NCBI Taxonomy" id="1160"/>
    <lineage>
        <taxon>Bacteria</taxon>
        <taxon>Bacillati</taxon>
        <taxon>Cyanobacteriota</taxon>
        <taxon>Cyanophyceae</taxon>
        <taxon>Oscillatoriophycideae</taxon>
        <taxon>Oscillatoriales</taxon>
        <taxon>Microcoleaceae</taxon>
        <taxon>Planktothrix</taxon>
    </lineage>
</organism>
<dbReference type="PANTHER" id="PTHR33877:SF2">
    <property type="entry name" value="OS07G0170200 PROTEIN"/>
    <property type="match status" value="1"/>
</dbReference>
<reference evidence="3" key="1">
    <citation type="submission" date="2015-09" db="EMBL/GenBank/DDBJ databases">
        <authorList>
            <person name="Jackson K.R."/>
            <person name="Lunt B.L."/>
            <person name="Fisher J.N.B."/>
            <person name="Gardner A.V."/>
            <person name="Bailey M.E."/>
            <person name="Deus L.M."/>
            <person name="Earl A.S."/>
            <person name="Gibby P.D."/>
            <person name="Hartmann K.A."/>
            <person name="Liu J.E."/>
            <person name="Manci A.M."/>
            <person name="Nielsen D.A."/>
            <person name="Solomon M.B."/>
            <person name="Breakwell D.P."/>
            <person name="Burnett S.H."/>
            <person name="Grose J.H."/>
        </authorList>
    </citation>
    <scope>NUCLEOTIDE SEQUENCE</scope>
    <source>
        <strain evidence="3">7805</strain>
    </source>
</reference>
<dbReference type="GO" id="GO:0004519">
    <property type="term" value="F:endonuclease activity"/>
    <property type="evidence" value="ECO:0007669"/>
    <property type="project" value="InterPro"/>
</dbReference>
<dbReference type="InterPro" id="IPR002711">
    <property type="entry name" value="HNH"/>
</dbReference>